<evidence type="ECO:0000256" key="1">
    <source>
        <dbReference type="ARBA" id="ARBA00022723"/>
    </source>
</evidence>
<feature type="domain" description="Zinc finger PHD-type" evidence="6">
    <location>
        <begin position="339"/>
        <end position="385"/>
    </location>
</feature>
<dbReference type="SMART" id="SM00249">
    <property type="entry name" value="PHD"/>
    <property type="match status" value="1"/>
</dbReference>
<keyword evidence="4" id="KW-0156">Chromatin regulator</keyword>
<dbReference type="GO" id="GO:0008270">
    <property type="term" value="F:zinc ion binding"/>
    <property type="evidence" value="ECO:0007669"/>
    <property type="project" value="UniProtKB-KW"/>
</dbReference>
<keyword evidence="3" id="KW-0862">Zinc</keyword>
<reference evidence="7 8" key="1">
    <citation type="submission" date="2018-02" db="EMBL/GenBank/DDBJ databases">
        <title>Genome sequence of the basidiomycete white-rot fungus Phlebia centrifuga.</title>
        <authorList>
            <person name="Granchi Z."/>
            <person name="Peng M."/>
            <person name="de Vries R.P."/>
            <person name="Hilden K."/>
            <person name="Makela M.R."/>
            <person name="Grigoriev I."/>
            <person name="Riley R."/>
        </authorList>
    </citation>
    <scope>NUCLEOTIDE SEQUENCE [LARGE SCALE GENOMIC DNA]</scope>
    <source>
        <strain evidence="7 8">FBCC195</strain>
    </source>
</reference>
<dbReference type="InterPro" id="IPR019787">
    <property type="entry name" value="Znf_PHD-finger"/>
</dbReference>
<dbReference type="GO" id="GO:0034967">
    <property type="term" value="C:Set3 complex"/>
    <property type="evidence" value="ECO:0007669"/>
    <property type="project" value="TreeGrafter"/>
</dbReference>
<dbReference type="SUPFAM" id="SSF57903">
    <property type="entry name" value="FYVE/PHD zinc finger"/>
    <property type="match status" value="1"/>
</dbReference>
<name>A0A2R6NHN9_9APHY</name>
<dbReference type="Proteomes" id="UP000186601">
    <property type="component" value="Unassembled WGS sequence"/>
</dbReference>
<feature type="region of interest" description="Disordered" evidence="5">
    <location>
        <begin position="256"/>
        <end position="288"/>
    </location>
</feature>
<accession>A0A2R6NHN9</accession>
<gene>
    <name evidence="7" type="ORF">PHLCEN_2v12249</name>
</gene>
<feature type="compositionally biased region" description="Low complexity" evidence="5">
    <location>
        <begin position="428"/>
        <end position="437"/>
    </location>
</feature>
<keyword evidence="2" id="KW-0863">Zinc-finger</keyword>
<keyword evidence="8" id="KW-1185">Reference proteome</keyword>
<organism evidence="7 8">
    <name type="scientific">Hermanssonia centrifuga</name>
    <dbReference type="NCBI Taxonomy" id="98765"/>
    <lineage>
        <taxon>Eukaryota</taxon>
        <taxon>Fungi</taxon>
        <taxon>Dikarya</taxon>
        <taxon>Basidiomycota</taxon>
        <taxon>Agaricomycotina</taxon>
        <taxon>Agaricomycetes</taxon>
        <taxon>Polyporales</taxon>
        <taxon>Meruliaceae</taxon>
        <taxon>Hermanssonia</taxon>
    </lineage>
</organism>
<dbReference type="InterPro" id="IPR011011">
    <property type="entry name" value="Znf_FYVE_PHD"/>
</dbReference>
<evidence type="ECO:0000313" key="8">
    <source>
        <dbReference type="Proteomes" id="UP000186601"/>
    </source>
</evidence>
<dbReference type="PROSITE" id="PS01359">
    <property type="entry name" value="ZF_PHD_1"/>
    <property type="match status" value="1"/>
</dbReference>
<dbReference type="Gene3D" id="3.30.40.10">
    <property type="entry name" value="Zinc/RING finger domain, C3HC4 (zinc finger)"/>
    <property type="match status" value="1"/>
</dbReference>
<dbReference type="AlphaFoldDB" id="A0A2R6NHN9"/>
<dbReference type="InterPro" id="IPR013083">
    <property type="entry name" value="Znf_RING/FYVE/PHD"/>
</dbReference>
<dbReference type="OrthoDB" id="2757361at2759"/>
<feature type="compositionally biased region" description="Basic residues" evidence="5">
    <location>
        <begin position="270"/>
        <end position="281"/>
    </location>
</feature>
<dbReference type="InterPro" id="IPR019786">
    <property type="entry name" value="Zinc_finger_PHD-type_CS"/>
</dbReference>
<dbReference type="InterPro" id="IPR001965">
    <property type="entry name" value="Znf_PHD"/>
</dbReference>
<dbReference type="PANTHER" id="PTHR46462">
    <property type="entry name" value="UPSET, ISOFORM A"/>
    <property type="match status" value="1"/>
</dbReference>
<dbReference type="GO" id="GO:0070210">
    <property type="term" value="C:Rpd3L-Expanded complex"/>
    <property type="evidence" value="ECO:0007669"/>
    <property type="project" value="TreeGrafter"/>
</dbReference>
<dbReference type="Pfam" id="PF22893">
    <property type="entry name" value="ULD_2"/>
    <property type="match status" value="1"/>
</dbReference>
<feature type="compositionally biased region" description="Polar residues" evidence="5">
    <location>
        <begin position="418"/>
        <end position="427"/>
    </location>
</feature>
<evidence type="ECO:0000313" key="7">
    <source>
        <dbReference type="EMBL" id="PSR71905.1"/>
    </source>
</evidence>
<protein>
    <recommendedName>
        <fullName evidence="6">Zinc finger PHD-type domain-containing protein</fullName>
    </recommendedName>
</protein>
<dbReference type="STRING" id="98765.A0A2R6NHN9"/>
<dbReference type="InterPro" id="IPR054464">
    <property type="entry name" value="ULD_fung"/>
</dbReference>
<evidence type="ECO:0000256" key="4">
    <source>
        <dbReference type="ARBA" id="ARBA00022853"/>
    </source>
</evidence>
<evidence type="ECO:0000259" key="6">
    <source>
        <dbReference type="SMART" id="SM00249"/>
    </source>
</evidence>
<proteinExistence type="predicted"/>
<evidence type="ECO:0000256" key="5">
    <source>
        <dbReference type="SAM" id="MobiDB-lite"/>
    </source>
</evidence>
<dbReference type="PANTHER" id="PTHR46462:SF3">
    <property type="entry name" value="UPSET, ISOFORM A"/>
    <property type="match status" value="1"/>
</dbReference>
<keyword evidence="1" id="KW-0479">Metal-binding</keyword>
<feature type="region of interest" description="Disordered" evidence="5">
    <location>
        <begin position="400"/>
        <end position="465"/>
    </location>
</feature>
<comment type="caution">
    <text evidence="7">The sequence shown here is derived from an EMBL/GenBank/DDBJ whole genome shotgun (WGS) entry which is preliminary data.</text>
</comment>
<dbReference type="Pfam" id="PF00628">
    <property type="entry name" value="PHD"/>
    <property type="match status" value="1"/>
</dbReference>
<dbReference type="GO" id="GO:0006325">
    <property type="term" value="P:chromatin organization"/>
    <property type="evidence" value="ECO:0007669"/>
    <property type="project" value="UniProtKB-KW"/>
</dbReference>
<sequence>MPIAAFTFGSFGDIVTIVQLAFAIKKALSDSRGSLAECRMLVAYLDDFTRSMDCLKPWVSRALMSDGFTSDPTQPTLNQASLNAIRYAIATCERLLTEFKGKLSPYEASLVQGGSGNWFLDFRRRIGWRSSLREDAIDLRRNLVAQGDELHQYLKFLFRNRAGRTFVDHGNYDLTSQVTSQLVVHQSWSEYVQPGVALVMSALVKVSSKDRRVCPKCKTLNDATPLNSESSEIKCLYCRTIFRVYDDRFEEIVEDGPTNLENSSSLPSKQSKKTGRRNPRRKNTEDETQLVRRISVIPLIFRARQLASTYSISSPPPPPSTLSSAPSVDWALQADGSIKCICGLNDGDDGGPTIACDTCRRRVHAECFDIDQDRIPEGFLCGICEPRQIDIERAVELQKARRSKQSNVNVRPAIPTLHGTQFSRNTTKSSWKKASSSRQGLQKGPNPPLRPIPTSVVQARLGPQA</sequence>
<dbReference type="EMBL" id="MLYV02001234">
    <property type="protein sequence ID" value="PSR71905.1"/>
    <property type="molecule type" value="Genomic_DNA"/>
</dbReference>
<evidence type="ECO:0000256" key="3">
    <source>
        <dbReference type="ARBA" id="ARBA00022833"/>
    </source>
</evidence>
<feature type="compositionally biased region" description="Polar residues" evidence="5">
    <location>
        <begin position="259"/>
        <end position="269"/>
    </location>
</feature>
<evidence type="ECO:0000256" key="2">
    <source>
        <dbReference type="ARBA" id="ARBA00022771"/>
    </source>
</evidence>
<dbReference type="GO" id="GO:0006355">
    <property type="term" value="P:regulation of DNA-templated transcription"/>
    <property type="evidence" value="ECO:0007669"/>
    <property type="project" value="TreeGrafter"/>
</dbReference>